<keyword evidence="1" id="KW-0812">Transmembrane</keyword>
<sequence>MCYLILINKKSCVKNPVRHLTSMLILYRYNGRTRRHLILASTLQGHFQTRFQNLLSATKDSLYKQGVFYFPLYCVYVSLNCYKILISLQSKKRFVNNYSENFDLKVNLFVKLYLVS</sequence>
<keyword evidence="1" id="KW-0472">Membrane</keyword>
<gene>
    <name evidence="2" type="ORF">E1948_01840</name>
</gene>
<feature type="transmembrane region" description="Helical" evidence="1">
    <location>
        <begin position="68"/>
        <end position="86"/>
    </location>
</feature>
<name>A0AAE6F2U3_STAAU</name>
<reference evidence="2" key="1">
    <citation type="submission" date="2019-04" db="EMBL/GenBank/DDBJ databases">
        <title>Whole-genome sequencing of local methicillin-resistant S. aureus strain Lr2.</title>
        <authorList>
            <person name="Ullah N."/>
            <person name="Ali A."/>
        </authorList>
    </citation>
    <scope>NUCLEOTIDE SEQUENCE [LARGE SCALE GENOMIC DNA]</scope>
    <source>
        <strain evidence="2">Lr2</strain>
    </source>
</reference>
<keyword evidence="1" id="KW-1133">Transmembrane helix</keyword>
<protein>
    <submittedName>
        <fullName evidence="2">Uncharacterized protein</fullName>
    </submittedName>
</protein>
<organism evidence="2">
    <name type="scientific">Staphylococcus aureus</name>
    <dbReference type="NCBI Taxonomy" id="1280"/>
    <lineage>
        <taxon>Bacteria</taxon>
        <taxon>Bacillati</taxon>
        <taxon>Bacillota</taxon>
        <taxon>Bacilli</taxon>
        <taxon>Bacillales</taxon>
        <taxon>Staphylococcaceae</taxon>
        <taxon>Staphylococcus</taxon>
    </lineage>
</organism>
<evidence type="ECO:0000256" key="1">
    <source>
        <dbReference type="SAM" id="Phobius"/>
    </source>
</evidence>
<dbReference type="AlphaFoldDB" id="A0AAE6F2U3"/>
<accession>A0AAE6F2U3</accession>
<evidence type="ECO:0000313" key="2">
    <source>
        <dbReference type="EMBL" id="QCT58549.1"/>
    </source>
</evidence>
<proteinExistence type="predicted"/>
<dbReference type="EMBL" id="CP038850">
    <property type="protein sequence ID" value="QCT58549.1"/>
    <property type="molecule type" value="Genomic_DNA"/>
</dbReference>